<dbReference type="Pfam" id="PF00753">
    <property type="entry name" value="Lactamase_B"/>
    <property type="match status" value="1"/>
</dbReference>
<protein>
    <submittedName>
        <fullName evidence="7">MBL fold metallo-hydrolase</fullName>
    </submittedName>
</protein>
<dbReference type="SUPFAM" id="SSF56281">
    <property type="entry name" value="Metallo-hydrolase/oxidoreductase"/>
    <property type="match status" value="1"/>
</dbReference>
<dbReference type="AlphaFoldDB" id="A0A8T5UQ46"/>
<keyword evidence="4" id="KW-0378">Hydrolase</keyword>
<keyword evidence="8" id="KW-1185">Reference proteome</keyword>
<comment type="similarity">
    <text evidence="2">Belongs to the metallo-beta-lactamase superfamily.</text>
</comment>
<organism evidence="7 8">
    <name type="scientific">Methanobacterium spitsbergense</name>
    <dbReference type="NCBI Taxonomy" id="2874285"/>
    <lineage>
        <taxon>Archaea</taxon>
        <taxon>Methanobacteriati</taxon>
        <taxon>Methanobacteriota</taxon>
        <taxon>Methanomada group</taxon>
        <taxon>Methanobacteria</taxon>
        <taxon>Methanobacteriales</taxon>
        <taxon>Methanobacteriaceae</taxon>
        <taxon>Methanobacterium</taxon>
    </lineage>
</organism>
<accession>A0A8T5UQ46</accession>
<dbReference type="InterPro" id="IPR036866">
    <property type="entry name" value="RibonucZ/Hydroxyglut_hydro"/>
</dbReference>
<dbReference type="InterPro" id="IPR051013">
    <property type="entry name" value="MBL_superfamily_lactonases"/>
</dbReference>
<dbReference type="GO" id="GO:0016787">
    <property type="term" value="F:hydrolase activity"/>
    <property type="evidence" value="ECO:0007669"/>
    <property type="project" value="UniProtKB-KW"/>
</dbReference>
<dbReference type="SMART" id="SM00849">
    <property type="entry name" value="Lactamase_B"/>
    <property type="match status" value="1"/>
</dbReference>
<dbReference type="GO" id="GO:0046872">
    <property type="term" value="F:metal ion binding"/>
    <property type="evidence" value="ECO:0007669"/>
    <property type="project" value="UniProtKB-KW"/>
</dbReference>
<evidence type="ECO:0000256" key="2">
    <source>
        <dbReference type="ARBA" id="ARBA00007749"/>
    </source>
</evidence>
<feature type="domain" description="Metallo-beta-lactamase" evidence="6">
    <location>
        <begin position="62"/>
        <end position="273"/>
    </location>
</feature>
<comment type="cofactor">
    <cofactor evidence="1">
        <name>Zn(2+)</name>
        <dbReference type="ChEBI" id="CHEBI:29105"/>
    </cofactor>
</comment>
<reference evidence="8" key="1">
    <citation type="journal article" date="2022" name="Microbiol. Resour. Announc.">
        <title>Draft Genome Sequence of a Methanogenic Archaeon from West Spitsbergen Permafrost.</title>
        <authorList>
            <person name="Trubitsyn V."/>
            <person name="Rivkina E."/>
            <person name="Shcherbakova V."/>
        </authorList>
    </citation>
    <scope>NUCLEOTIDE SEQUENCE [LARGE SCALE GENOMIC DNA]</scope>
    <source>
        <strain evidence="8">VT</strain>
    </source>
</reference>
<keyword evidence="3" id="KW-0479">Metal-binding</keyword>
<dbReference type="EMBL" id="JAIOUQ010000009">
    <property type="protein sequence ID" value="MBZ2166112.1"/>
    <property type="molecule type" value="Genomic_DNA"/>
</dbReference>
<dbReference type="PANTHER" id="PTHR42978">
    <property type="entry name" value="QUORUM-QUENCHING LACTONASE YTNP-RELATED-RELATED"/>
    <property type="match status" value="1"/>
</dbReference>
<dbReference type="PANTHER" id="PTHR42978:SF2">
    <property type="entry name" value="102 KBASES UNSTABLE REGION: FROM 1 TO 119443"/>
    <property type="match status" value="1"/>
</dbReference>
<proteinExistence type="inferred from homology"/>
<keyword evidence="5" id="KW-0862">Zinc</keyword>
<sequence length="276" mass="31353">MKIKEFKIKKSAQKSWSEIFQNPRDIILESFKTGSVKINRRGTINIKHPHAGYIKDQILNVPIISHLIKHNVFGNYLIDAGLDAMYTYDPYGGVKGKFADEFFQEKNENIGFHLKNNRIKLEGIFLSHLHPDHIAGVRELPKEIPYIVGKGEIEQYQPEIYGDFLKDIDTLYEIDFSILNEIPPWGPCADLLGDGSLWAISTPGHTKGHISYLINGLDGPILLTMDASFISDNLRLKIAPCDYTEDITLAQKTLEQICEFLLEYPEVKVLSGHELL</sequence>
<dbReference type="InterPro" id="IPR001279">
    <property type="entry name" value="Metallo-B-lactamas"/>
</dbReference>
<evidence type="ECO:0000313" key="7">
    <source>
        <dbReference type="EMBL" id="MBZ2166112.1"/>
    </source>
</evidence>
<evidence type="ECO:0000256" key="3">
    <source>
        <dbReference type="ARBA" id="ARBA00022723"/>
    </source>
</evidence>
<dbReference type="Proteomes" id="UP000825933">
    <property type="component" value="Unassembled WGS sequence"/>
</dbReference>
<evidence type="ECO:0000313" key="8">
    <source>
        <dbReference type="Proteomes" id="UP000825933"/>
    </source>
</evidence>
<dbReference type="RefSeq" id="WP_223791683.1">
    <property type="nucleotide sequence ID" value="NZ_JAIOUQ010000009.1"/>
</dbReference>
<evidence type="ECO:0000256" key="4">
    <source>
        <dbReference type="ARBA" id="ARBA00022801"/>
    </source>
</evidence>
<gene>
    <name evidence="7" type="ORF">K8N75_08675</name>
</gene>
<comment type="caution">
    <text evidence="7">The sequence shown here is derived from an EMBL/GenBank/DDBJ whole genome shotgun (WGS) entry which is preliminary data.</text>
</comment>
<evidence type="ECO:0000256" key="5">
    <source>
        <dbReference type="ARBA" id="ARBA00022833"/>
    </source>
</evidence>
<evidence type="ECO:0000259" key="6">
    <source>
        <dbReference type="SMART" id="SM00849"/>
    </source>
</evidence>
<name>A0A8T5UQ46_9EURY</name>
<dbReference type="Gene3D" id="3.60.15.10">
    <property type="entry name" value="Ribonuclease Z/Hydroxyacylglutathione hydrolase-like"/>
    <property type="match status" value="1"/>
</dbReference>
<evidence type="ECO:0000256" key="1">
    <source>
        <dbReference type="ARBA" id="ARBA00001947"/>
    </source>
</evidence>